<dbReference type="Proteomes" id="UP000225740">
    <property type="component" value="Unassembled WGS sequence"/>
</dbReference>
<dbReference type="InterPro" id="IPR014284">
    <property type="entry name" value="RNA_pol_sigma-70_dom"/>
</dbReference>
<dbReference type="PANTHER" id="PTHR43133">
    <property type="entry name" value="RNA POLYMERASE ECF-TYPE SIGMA FACTO"/>
    <property type="match status" value="1"/>
</dbReference>
<evidence type="ECO:0000256" key="3">
    <source>
        <dbReference type="ARBA" id="ARBA00023082"/>
    </source>
</evidence>
<dbReference type="PANTHER" id="PTHR43133:SF51">
    <property type="entry name" value="RNA POLYMERASE SIGMA FACTOR"/>
    <property type="match status" value="1"/>
</dbReference>
<dbReference type="GO" id="GO:0006352">
    <property type="term" value="P:DNA-templated transcription initiation"/>
    <property type="evidence" value="ECO:0007669"/>
    <property type="project" value="InterPro"/>
</dbReference>
<reference evidence="6 7" key="1">
    <citation type="submission" date="2017-06" db="EMBL/GenBank/DDBJ databases">
        <title>Description of Rhodopirellula bahusiensis sp. nov.</title>
        <authorList>
            <person name="Kizina J."/>
            <person name="Harder J."/>
        </authorList>
    </citation>
    <scope>NUCLEOTIDE SEQUENCE [LARGE SCALE GENOMIC DNA]</scope>
    <source>
        <strain evidence="6 7">SWK21</strain>
    </source>
</reference>
<proteinExistence type="inferred from homology"/>
<feature type="domain" description="RNA polymerase sigma-70 region 2" evidence="5">
    <location>
        <begin position="13"/>
        <end position="77"/>
    </location>
</feature>
<dbReference type="Gene3D" id="1.10.1740.10">
    <property type="match status" value="1"/>
</dbReference>
<comment type="caution">
    <text evidence="6">The sequence shown here is derived from an EMBL/GenBank/DDBJ whole genome shotgun (WGS) entry which is preliminary data.</text>
</comment>
<accession>A0A2G1W4T9</accession>
<dbReference type="Gene3D" id="1.10.10.10">
    <property type="entry name" value="Winged helix-like DNA-binding domain superfamily/Winged helix DNA-binding domain"/>
    <property type="match status" value="1"/>
</dbReference>
<dbReference type="GeneID" id="90609809"/>
<dbReference type="InterPro" id="IPR007627">
    <property type="entry name" value="RNA_pol_sigma70_r2"/>
</dbReference>
<comment type="similarity">
    <text evidence="1">Belongs to the sigma-70 factor family. ECF subfamily.</text>
</comment>
<dbReference type="RefSeq" id="WP_099261905.1">
    <property type="nucleotide sequence ID" value="NZ_NIZW01000013.1"/>
</dbReference>
<dbReference type="GO" id="GO:0016987">
    <property type="term" value="F:sigma factor activity"/>
    <property type="evidence" value="ECO:0007669"/>
    <property type="project" value="UniProtKB-KW"/>
</dbReference>
<evidence type="ECO:0000313" key="6">
    <source>
        <dbReference type="EMBL" id="PHQ34058.1"/>
    </source>
</evidence>
<keyword evidence="3" id="KW-0731">Sigma factor</keyword>
<gene>
    <name evidence="6" type="ORF">CEE69_17335</name>
</gene>
<protein>
    <submittedName>
        <fullName evidence="6">RNA polymerase subunit sigma-70</fullName>
    </submittedName>
</protein>
<evidence type="ECO:0000256" key="1">
    <source>
        <dbReference type="ARBA" id="ARBA00010641"/>
    </source>
</evidence>
<dbReference type="EMBL" id="NIZW01000013">
    <property type="protein sequence ID" value="PHQ34058.1"/>
    <property type="molecule type" value="Genomic_DNA"/>
</dbReference>
<keyword evidence="4" id="KW-0804">Transcription</keyword>
<dbReference type="InterPro" id="IPR013324">
    <property type="entry name" value="RNA_pol_sigma_r3/r4-like"/>
</dbReference>
<name>A0A2G1W4T9_9BACT</name>
<dbReference type="InterPro" id="IPR036388">
    <property type="entry name" value="WH-like_DNA-bd_sf"/>
</dbReference>
<dbReference type="OrthoDB" id="6383365at2"/>
<dbReference type="Pfam" id="PF04542">
    <property type="entry name" value="Sigma70_r2"/>
    <property type="match status" value="1"/>
</dbReference>
<dbReference type="InterPro" id="IPR039425">
    <property type="entry name" value="RNA_pol_sigma-70-like"/>
</dbReference>
<dbReference type="InterPro" id="IPR013325">
    <property type="entry name" value="RNA_pol_sigma_r2"/>
</dbReference>
<evidence type="ECO:0000256" key="4">
    <source>
        <dbReference type="ARBA" id="ARBA00023163"/>
    </source>
</evidence>
<evidence type="ECO:0000256" key="2">
    <source>
        <dbReference type="ARBA" id="ARBA00023015"/>
    </source>
</evidence>
<dbReference type="AlphaFoldDB" id="A0A2G1W4T9"/>
<dbReference type="NCBIfam" id="TIGR02937">
    <property type="entry name" value="sigma70-ECF"/>
    <property type="match status" value="1"/>
</dbReference>
<dbReference type="SUPFAM" id="SSF88946">
    <property type="entry name" value="Sigma2 domain of RNA polymerase sigma factors"/>
    <property type="match status" value="1"/>
</dbReference>
<sequence length="171" mass="19790">MSDPSFQSFLNITENRSRIFAMIVAMVHDFDVAEELFQETVVEILKSEDTFDPSRRFLPWACGVAKHVVQRYWRRQKQMPTSGVNTMLAELAMVAVEGDDEVWRGERVALRRCFQKLSPNMQRLLLLRYGQNIKGQNLAEQASMRAGSIRTTLTRLRCQLRQCIHAQTVQV</sequence>
<dbReference type="SUPFAM" id="SSF88659">
    <property type="entry name" value="Sigma3 and sigma4 domains of RNA polymerase sigma factors"/>
    <property type="match status" value="1"/>
</dbReference>
<organism evidence="6 7">
    <name type="scientific">Rhodopirellula bahusiensis</name>
    <dbReference type="NCBI Taxonomy" id="2014065"/>
    <lineage>
        <taxon>Bacteria</taxon>
        <taxon>Pseudomonadati</taxon>
        <taxon>Planctomycetota</taxon>
        <taxon>Planctomycetia</taxon>
        <taxon>Pirellulales</taxon>
        <taxon>Pirellulaceae</taxon>
        <taxon>Rhodopirellula</taxon>
    </lineage>
</organism>
<evidence type="ECO:0000313" key="7">
    <source>
        <dbReference type="Proteomes" id="UP000225740"/>
    </source>
</evidence>
<evidence type="ECO:0000259" key="5">
    <source>
        <dbReference type="Pfam" id="PF04542"/>
    </source>
</evidence>
<keyword evidence="2" id="KW-0805">Transcription regulation</keyword>
<keyword evidence="7" id="KW-1185">Reference proteome</keyword>